<dbReference type="InterPro" id="IPR002645">
    <property type="entry name" value="STAS_dom"/>
</dbReference>
<accession>A0ABQ3Z5D2</accession>
<evidence type="ECO:0000259" key="1">
    <source>
        <dbReference type="PROSITE" id="PS50801"/>
    </source>
</evidence>
<dbReference type="SUPFAM" id="SSF52091">
    <property type="entry name" value="SpoIIaa-like"/>
    <property type="match status" value="1"/>
</dbReference>
<keyword evidence="3" id="KW-1185">Reference proteome</keyword>
<dbReference type="CDD" id="cd07043">
    <property type="entry name" value="STAS_anti-anti-sigma_factors"/>
    <property type="match status" value="1"/>
</dbReference>
<dbReference type="InterPro" id="IPR058548">
    <property type="entry name" value="MlaB-like_STAS"/>
</dbReference>
<organism evidence="2 3">
    <name type="scientific">Paractinoplanes durhamensis</name>
    <dbReference type="NCBI Taxonomy" id="113563"/>
    <lineage>
        <taxon>Bacteria</taxon>
        <taxon>Bacillati</taxon>
        <taxon>Actinomycetota</taxon>
        <taxon>Actinomycetes</taxon>
        <taxon>Micromonosporales</taxon>
        <taxon>Micromonosporaceae</taxon>
        <taxon>Paractinoplanes</taxon>
    </lineage>
</organism>
<dbReference type="Proteomes" id="UP000637628">
    <property type="component" value="Unassembled WGS sequence"/>
</dbReference>
<feature type="domain" description="STAS" evidence="1">
    <location>
        <begin position="4"/>
        <end position="114"/>
    </location>
</feature>
<dbReference type="EMBL" id="BOML01000051">
    <property type="protein sequence ID" value="GIE05021.1"/>
    <property type="molecule type" value="Genomic_DNA"/>
</dbReference>
<proteinExistence type="predicted"/>
<evidence type="ECO:0000313" key="2">
    <source>
        <dbReference type="EMBL" id="GIE05021.1"/>
    </source>
</evidence>
<comment type="caution">
    <text evidence="2">The sequence shown here is derived from an EMBL/GenBank/DDBJ whole genome shotgun (WGS) entry which is preliminary data.</text>
</comment>
<gene>
    <name evidence="2" type="ORF">Adu01nite_63710</name>
</gene>
<dbReference type="PANTHER" id="PTHR33495">
    <property type="entry name" value="ANTI-SIGMA FACTOR ANTAGONIST TM_1081-RELATED-RELATED"/>
    <property type="match status" value="1"/>
</dbReference>
<dbReference type="PANTHER" id="PTHR33495:SF2">
    <property type="entry name" value="ANTI-SIGMA FACTOR ANTAGONIST TM_1081-RELATED"/>
    <property type="match status" value="1"/>
</dbReference>
<dbReference type="InterPro" id="IPR036513">
    <property type="entry name" value="STAS_dom_sf"/>
</dbReference>
<name>A0ABQ3Z5D2_9ACTN</name>
<dbReference type="Pfam" id="PF13466">
    <property type="entry name" value="STAS_2"/>
    <property type="match status" value="1"/>
</dbReference>
<reference evidence="2 3" key="1">
    <citation type="submission" date="2021-01" db="EMBL/GenBank/DDBJ databases">
        <title>Whole genome shotgun sequence of Actinoplanes durhamensis NBRC 14914.</title>
        <authorList>
            <person name="Komaki H."/>
            <person name="Tamura T."/>
        </authorList>
    </citation>
    <scope>NUCLEOTIDE SEQUENCE [LARGE SCALE GENOMIC DNA]</scope>
    <source>
        <strain evidence="2 3">NBRC 14914</strain>
    </source>
</reference>
<dbReference type="Gene3D" id="3.30.750.24">
    <property type="entry name" value="STAS domain"/>
    <property type="match status" value="1"/>
</dbReference>
<protein>
    <recommendedName>
        <fullName evidence="1">STAS domain-containing protein</fullName>
    </recommendedName>
</protein>
<dbReference type="PROSITE" id="PS50801">
    <property type="entry name" value="STAS"/>
    <property type="match status" value="1"/>
</dbReference>
<sequence length="114" mass="11501">MADFSVTTSDGPGHVRVILTGDCDLAVRDQISAALLAAVGRSDTVVVDLAAVEFLDSSGLHGLVAAHRAAVDRGGRLYVENPAGAVAAVLDLTGVAGLLSRNGPSPDQTGGEHQ</sequence>
<evidence type="ECO:0000313" key="3">
    <source>
        <dbReference type="Proteomes" id="UP000637628"/>
    </source>
</evidence>